<organism evidence="2 3">
    <name type="scientific">Streptomyces jumonjinensis</name>
    <dbReference type="NCBI Taxonomy" id="1945"/>
    <lineage>
        <taxon>Bacteria</taxon>
        <taxon>Bacillati</taxon>
        <taxon>Actinomycetota</taxon>
        <taxon>Actinomycetes</taxon>
        <taxon>Kitasatosporales</taxon>
        <taxon>Streptomycetaceae</taxon>
        <taxon>Streptomyces</taxon>
    </lineage>
</organism>
<feature type="coiled-coil region" evidence="1">
    <location>
        <begin position="210"/>
        <end position="258"/>
    </location>
</feature>
<keyword evidence="3" id="KW-1185">Reference proteome</keyword>
<evidence type="ECO:0000256" key="1">
    <source>
        <dbReference type="SAM" id="Coils"/>
    </source>
</evidence>
<reference evidence="2 3" key="1">
    <citation type="submission" date="2019-05" db="EMBL/GenBank/DDBJ databases">
        <title>Comparative genomics and metabolomics analyses of clavulanic acid producing Streptomyces species provides insight into specialized metabolism and evolution of beta-lactam biosynthetic gene clusters.</title>
        <authorList>
            <person name="Moore M.A."/>
            <person name="Cruz-Morales P."/>
            <person name="Barona Gomez F."/>
            <person name="Kapil T."/>
        </authorList>
    </citation>
    <scope>NUCLEOTIDE SEQUENCE [LARGE SCALE GENOMIC DNA]</scope>
    <source>
        <strain evidence="2 3">NRRL 5741</strain>
    </source>
</reference>
<dbReference type="OrthoDB" id="4333213at2"/>
<dbReference type="RefSeq" id="WP_153525387.1">
    <property type="nucleotide sequence ID" value="NZ_JBEPDZ010000025.1"/>
</dbReference>
<gene>
    <name evidence="2" type="ORF">FF041_28025</name>
</gene>
<name>A0A646KNI2_STRJU</name>
<protein>
    <submittedName>
        <fullName evidence="2">Uncharacterized protein</fullName>
    </submittedName>
</protein>
<accession>A0A646KNI2</accession>
<proteinExistence type="predicted"/>
<dbReference type="AlphaFoldDB" id="A0A646KNI2"/>
<comment type="caution">
    <text evidence="2">The sequence shown here is derived from an EMBL/GenBank/DDBJ whole genome shotgun (WGS) entry which is preliminary data.</text>
</comment>
<dbReference type="Proteomes" id="UP000419138">
    <property type="component" value="Unassembled WGS sequence"/>
</dbReference>
<sequence>MTGPSSVPRGERSGQPGAHWETELQFGGEIVVPDDAEPARANRATRRAATRRAIHVQEIERLNERMNNQIRAAILDALKPPPSYSTGDLMDRYARAARIINLRKGQPLRRPDATAAALTAAITRVRAVAEAGPTSGTTTPGEWENGYEAACANILAALEETPATTPAAGTRHTADTITSDDLDQLYARISALEAVAASNRRHVQHLVPELEAADTARHALRTRAEQTEARLLRAATIAAEERDRSVAAEQRAEQAEAAIERVTTVCHDLPYEHVARILAALDQDQEPTP</sequence>
<dbReference type="EMBL" id="VCLA01000180">
    <property type="protein sequence ID" value="MQT03879.1"/>
    <property type="molecule type" value="Genomic_DNA"/>
</dbReference>
<evidence type="ECO:0000313" key="3">
    <source>
        <dbReference type="Proteomes" id="UP000419138"/>
    </source>
</evidence>
<evidence type="ECO:0000313" key="2">
    <source>
        <dbReference type="EMBL" id="MQT03879.1"/>
    </source>
</evidence>
<keyword evidence="1" id="KW-0175">Coiled coil</keyword>